<gene>
    <name evidence="1" type="ORF">UFOPK1689_00814</name>
</gene>
<dbReference type="AlphaFoldDB" id="A0A6J6ED70"/>
<dbReference type="EMBL" id="CAEZTN010000025">
    <property type="protein sequence ID" value="CAB4573205.1"/>
    <property type="molecule type" value="Genomic_DNA"/>
</dbReference>
<sequence>MITASRKLVAFLSVLTLLFAGSVVVAQAAVKQGAKCTKAGKIQTLNGKTFTCLKSGNRLSWVRNTVGSNTNVPSIVDLSQNSSITPVADLTPIEVCKTIDLTSRGVGTNGFPRPANLANGKSEIKILALPIIFEEIPFTDTDLSKLQNALKQTSDFYAKASYNRVKLTFDIPAKNLWVKLKTTAKDYGILPNKPQQNNEIIVKDTFLLADQQIDFSKYDSVVIESGYSALTSVGQGFGGQVFSTKTGNINGATLEIGQAAGSANIIAHELGHSIYGLEDLYVFLNSQRPSVPEPVPGGRWDVMSDASSLNEFFGWNKLLMGWIKDEEVRCVQNQSSSTHYLSDFSSSLGTKLLLINLKPGVTIAMESRNNYSSGQGLLVYKIDTNINHGDGPITAEKLLLRKGEKRTMDNWNIELIDNSSKGLLVKVIKLAP</sequence>
<dbReference type="PANTHER" id="PTHR41775">
    <property type="entry name" value="SECRETED PROTEIN-RELATED"/>
    <property type="match status" value="1"/>
</dbReference>
<name>A0A6J6ED70_9ZZZZ</name>
<evidence type="ECO:0000313" key="1">
    <source>
        <dbReference type="EMBL" id="CAB4573205.1"/>
    </source>
</evidence>
<proteinExistence type="predicted"/>
<accession>A0A6J6ED70</accession>
<organism evidence="1">
    <name type="scientific">freshwater metagenome</name>
    <dbReference type="NCBI Taxonomy" id="449393"/>
    <lineage>
        <taxon>unclassified sequences</taxon>
        <taxon>metagenomes</taxon>
        <taxon>ecological metagenomes</taxon>
    </lineage>
</organism>
<protein>
    <submittedName>
        <fullName evidence="1">Unannotated protein</fullName>
    </submittedName>
</protein>
<dbReference type="PANTHER" id="PTHR41775:SF1">
    <property type="entry name" value="PEPTIDASE M6-LIKE DOMAIN-CONTAINING PROTEIN"/>
    <property type="match status" value="1"/>
</dbReference>
<reference evidence="1" key="1">
    <citation type="submission" date="2020-05" db="EMBL/GenBank/DDBJ databases">
        <authorList>
            <person name="Chiriac C."/>
            <person name="Salcher M."/>
            <person name="Ghai R."/>
            <person name="Kavagutti S V."/>
        </authorList>
    </citation>
    <scope>NUCLEOTIDE SEQUENCE</scope>
</reference>